<name>A0ABY9PGN9_9GAMM</name>
<gene>
    <name evidence="1" type="ORF">RDV84_12060</name>
</gene>
<dbReference type="RefSeq" id="WP_309153540.1">
    <property type="nucleotide sequence ID" value="NZ_CP133568.1"/>
</dbReference>
<evidence type="ECO:0000313" key="2">
    <source>
        <dbReference type="Proteomes" id="UP001229313"/>
    </source>
</evidence>
<proteinExistence type="predicted"/>
<evidence type="ECO:0000313" key="1">
    <source>
        <dbReference type="EMBL" id="WMT05544.1"/>
    </source>
</evidence>
<accession>A0ABY9PGN9</accession>
<keyword evidence="2" id="KW-1185">Reference proteome</keyword>
<dbReference type="EMBL" id="CP133568">
    <property type="protein sequence ID" value="WMT05544.1"/>
    <property type="molecule type" value="Genomic_DNA"/>
</dbReference>
<sequence length="175" mass="18908">MARVRGHAGIGHAGIGRAGRAREAAMIVLDYYDGPLQGFARGAFGADCCYFQIVAWSRWNDYRLFAVVAIEPETFQRVADALAQADAGRPGAVGPARWAFADRATAVQMDALLHRCIEQAHSPGFLCLTDAAATAPLARVTTDEALRRRVGAALSSGRMADLREWRGVVRPPAER</sequence>
<organism evidence="1 2">
    <name type="scientific">Lysobacter yananisis</name>
    <dbReference type="NCBI Taxonomy" id="1003114"/>
    <lineage>
        <taxon>Bacteria</taxon>
        <taxon>Pseudomonadati</taxon>
        <taxon>Pseudomonadota</taxon>
        <taxon>Gammaproteobacteria</taxon>
        <taxon>Lysobacterales</taxon>
        <taxon>Lysobacteraceae</taxon>
        <taxon>Lysobacter</taxon>
    </lineage>
</organism>
<dbReference type="Proteomes" id="UP001229313">
    <property type="component" value="Chromosome"/>
</dbReference>
<protein>
    <submittedName>
        <fullName evidence="1">Uncharacterized protein</fullName>
    </submittedName>
</protein>
<reference evidence="1 2" key="1">
    <citation type="submission" date="2023-08" db="EMBL/GenBank/DDBJ databases">
        <title>The whole genome sequence of Lysobacter yananisis.</title>
        <authorList>
            <person name="Sun H."/>
        </authorList>
    </citation>
    <scope>NUCLEOTIDE SEQUENCE [LARGE SCALE GENOMIC DNA]</scope>
    <source>
        <strain evidence="1 2">SNNU513</strain>
    </source>
</reference>